<organism evidence="1 2">
    <name type="scientific">Pleomassaria siparia CBS 279.74</name>
    <dbReference type="NCBI Taxonomy" id="1314801"/>
    <lineage>
        <taxon>Eukaryota</taxon>
        <taxon>Fungi</taxon>
        <taxon>Dikarya</taxon>
        <taxon>Ascomycota</taxon>
        <taxon>Pezizomycotina</taxon>
        <taxon>Dothideomycetes</taxon>
        <taxon>Pleosporomycetidae</taxon>
        <taxon>Pleosporales</taxon>
        <taxon>Pleomassariaceae</taxon>
        <taxon>Pleomassaria</taxon>
    </lineage>
</organism>
<protein>
    <submittedName>
        <fullName evidence="1">Uncharacterized protein</fullName>
    </submittedName>
</protein>
<dbReference type="OrthoDB" id="4521980at2759"/>
<reference evidence="1" key="1">
    <citation type="journal article" date="2020" name="Stud. Mycol.">
        <title>101 Dothideomycetes genomes: a test case for predicting lifestyles and emergence of pathogens.</title>
        <authorList>
            <person name="Haridas S."/>
            <person name="Albert R."/>
            <person name="Binder M."/>
            <person name="Bloem J."/>
            <person name="Labutti K."/>
            <person name="Salamov A."/>
            <person name="Andreopoulos B."/>
            <person name="Baker S."/>
            <person name="Barry K."/>
            <person name="Bills G."/>
            <person name="Bluhm B."/>
            <person name="Cannon C."/>
            <person name="Castanera R."/>
            <person name="Culley D."/>
            <person name="Daum C."/>
            <person name="Ezra D."/>
            <person name="Gonzalez J."/>
            <person name="Henrissat B."/>
            <person name="Kuo A."/>
            <person name="Liang C."/>
            <person name="Lipzen A."/>
            <person name="Lutzoni F."/>
            <person name="Magnuson J."/>
            <person name="Mondo S."/>
            <person name="Nolan M."/>
            <person name="Ohm R."/>
            <person name="Pangilinan J."/>
            <person name="Park H.-J."/>
            <person name="Ramirez L."/>
            <person name="Alfaro M."/>
            <person name="Sun H."/>
            <person name="Tritt A."/>
            <person name="Yoshinaga Y."/>
            <person name="Zwiers L.-H."/>
            <person name="Turgeon B."/>
            <person name="Goodwin S."/>
            <person name="Spatafora J."/>
            <person name="Crous P."/>
            <person name="Grigoriev I."/>
        </authorList>
    </citation>
    <scope>NUCLEOTIDE SEQUENCE</scope>
    <source>
        <strain evidence="1">CBS 279.74</strain>
    </source>
</reference>
<keyword evidence="2" id="KW-1185">Reference proteome</keyword>
<sequence length="101" mass="11289">MLKGFMPTAMEDKWMVITDTPDAQGNTVVHAYHGWAAHEQFSLTIAAGNPNETEVKNWATIPKISWKVQPGRQEVQVSEKEAKQRAVDLCKGLLHCDLENA</sequence>
<name>A0A6G1KL61_9PLEO</name>
<gene>
    <name evidence="1" type="ORF">K504DRAFT_517053</name>
</gene>
<evidence type="ECO:0000313" key="1">
    <source>
        <dbReference type="EMBL" id="KAF2713131.1"/>
    </source>
</evidence>
<proteinExistence type="predicted"/>
<accession>A0A6G1KL61</accession>
<dbReference type="AlphaFoldDB" id="A0A6G1KL61"/>
<dbReference type="Proteomes" id="UP000799428">
    <property type="component" value="Unassembled WGS sequence"/>
</dbReference>
<dbReference type="EMBL" id="MU005765">
    <property type="protein sequence ID" value="KAF2713131.1"/>
    <property type="molecule type" value="Genomic_DNA"/>
</dbReference>
<evidence type="ECO:0000313" key="2">
    <source>
        <dbReference type="Proteomes" id="UP000799428"/>
    </source>
</evidence>